<reference evidence="2 3" key="1">
    <citation type="journal article" date="2017" name="Infect. Genet. Evol.">
        <title>Comparative genome analysis of fish pathogen Flavobacterium columnare reveals extensive sequence diversity within the species.</title>
        <authorList>
            <person name="Kayansamruaj P."/>
            <person name="Dong H.T."/>
            <person name="Hirono I."/>
            <person name="Kondo H."/>
            <person name="Senapin S."/>
            <person name="Rodkhum C."/>
        </authorList>
    </citation>
    <scope>NUCLEOTIDE SEQUENCE [LARGE SCALE GENOMIC DNA]</scope>
    <source>
        <strain evidence="2 3">1214</strain>
    </source>
</reference>
<dbReference type="SUPFAM" id="SSF56935">
    <property type="entry name" value="Porins"/>
    <property type="match status" value="1"/>
</dbReference>
<evidence type="ECO:0000313" key="2">
    <source>
        <dbReference type="EMBL" id="OWP76989.1"/>
    </source>
</evidence>
<dbReference type="OrthoDB" id="1491239at2"/>
<accession>A0A246GAH5</accession>
<evidence type="ECO:0000256" key="1">
    <source>
        <dbReference type="SAM" id="SignalP"/>
    </source>
</evidence>
<proteinExistence type="predicted"/>
<sequence>MYRKIILGAFFLFTLQNAAQTGSASFYSSYGLGETKFANSVENRSMAGMGVVMDSIHINFQNPAGLSVMKLTSLAMGGAFSKVAFRNTSVEEKAQRVTFDYLTAAFPLTNKLGVGVGLYANSYVGYKINSKVDLNTRNLEGFGGMNRAYVALGYKITPKFSLGAEFDYDFGIIQKNIIYAYDTDVNATFERSKYEVRGGNIKLGGFYKTKISQYDFVTSGTVDLPLGLRVEELKTKGLISTVTASEISFGVDQKNSFRNNRHQFTFGSTFGIDKKWTIAFESSFATKGDIELDDNKSLVGEEKAKIAIGGYYIPKYNAFSGYLNRVVYRGGLRYENVGIVAKGESIKDKAITLGVGLPLGGTFSNVNIGFEYGQKGTTASDLVKENYMNFSIGLSFNDRWFVKRRYD</sequence>
<dbReference type="Gene3D" id="2.40.160.60">
    <property type="entry name" value="Outer membrane protein transport protein (OMPP1/FadL/TodX)"/>
    <property type="match status" value="1"/>
</dbReference>
<dbReference type="AlphaFoldDB" id="A0A246GAH5"/>
<comment type="caution">
    <text evidence="2">The sequence shown here is derived from an EMBL/GenBank/DDBJ whole genome shotgun (WGS) entry which is preliminary data.</text>
</comment>
<feature type="signal peptide" evidence="1">
    <location>
        <begin position="1"/>
        <end position="19"/>
    </location>
</feature>
<feature type="chain" id="PRO_5013349284" description="Outer membrane protein" evidence="1">
    <location>
        <begin position="20"/>
        <end position="407"/>
    </location>
</feature>
<dbReference type="Proteomes" id="UP000198034">
    <property type="component" value="Unassembled WGS sequence"/>
</dbReference>
<protein>
    <recommendedName>
        <fullName evidence="4">Outer membrane protein</fullName>
    </recommendedName>
</protein>
<keyword evidence="1" id="KW-0732">Signal</keyword>
<name>A0A246GAH5_9FLAO</name>
<evidence type="ECO:0000313" key="3">
    <source>
        <dbReference type="Proteomes" id="UP000198034"/>
    </source>
</evidence>
<evidence type="ECO:0008006" key="4">
    <source>
        <dbReference type="Google" id="ProtNLM"/>
    </source>
</evidence>
<dbReference type="EMBL" id="MTCY01000021">
    <property type="protein sequence ID" value="OWP76989.1"/>
    <property type="molecule type" value="Genomic_DNA"/>
</dbReference>
<organism evidence="2 3">
    <name type="scientific">Flavobacterium columnare</name>
    <dbReference type="NCBI Taxonomy" id="996"/>
    <lineage>
        <taxon>Bacteria</taxon>
        <taxon>Pseudomonadati</taxon>
        <taxon>Bacteroidota</taxon>
        <taxon>Flavobacteriia</taxon>
        <taxon>Flavobacteriales</taxon>
        <taxon>Flavobacteriaceae</taxon>
        <taxon>Flavobacterium</taxon>
    </lineage>
</organism>
<gene>
    <name evidence="2" type="ORF">BWK62_08545</name>
</gene>